<evidence type="ECO:0000259" key="1">
    <source>
        <dbReference type="Pfam" id="PF00291"/>
    </source>
</evidence>
<dbReference type="Proteomes" id="UP001590951">
    <property type="component" value="Unassembled WGS sequence"/>
</dbReference>
<evidence type="ECO:0000313" key="2">
    <source>
        <dbReference type="EMBL" id="KAL2055761.1"/>
    </source>
</evidence>
<dbReference type="Pfam" id="PF00291">
    <property type="entry name" value="PALP"/>
    <property type="match status" value="1"/>
</dbReference>
<organism evidence="2 3">
    <name type="scientific">Lepraria finkii</name>
    <dbReference type="NCBI Taxonomy" id="1340010"/>
    <lineage>
        <taxon>Eukaryota</taxon>
        <taxon>Fungi</taxon>
        <taxon>Dikarya</taxon>
        <taxon>Ascomycota</taxon>
        <taxon>Pezizomycotina</taxon>
        <taxon>Lecanoromycetes</taxon>
        <taxon>OSLEUM clade</taxon>
        <taxon>Lecanoromycetidae</taxon>
        <taxon>Lecanorales</taxon>
        <taxon>Lecanorineae</taxon>
        <taxon>Stereocaulaceae</taxon>
        <taxon>Lepraria</taxon>
    </lineage>
</organism>
<sequence>MPREDLRHMDKACHLITMYTNPSAHIWKSAYKIDPSILTFHQTLPNYTSTPLHRLPQIATDLALGNVLIKDESHRFGLPAYKILGASWTIYRTVIRELGLPSTASLEEIKAAAGGKRFEYYTATEGNWGRALARMASMLGAKAHVYVLNAMLETTKSKIVHEGAEVVIVDGEYDDALKEAERISREKRGLFIADVAWEWYQEIPQWVVDGYSTMMVEIDQQTAELVGRRPDLVVCPVGAGSLAEAVVIHFKHVVPSSAVLTVEPVTAACLMTSLEAGKIASISTKDTSMCGLNCGTVSFTAWPSLRDGIDAHITVTDEEAKVAEETLKEMGILIGPCGAATLAGLTKACKEGKDEVYLNRDSVVVLIGTEAPRGAALDMA</sequence>
<gene>
    <name evidence="2" type="ORF">ABVK25_004005</name>
</gene>
<protein>
    <recommendedName>
        <fullName evidence="1">Tryptophan synthase beta chain-like PALP domain-containing protein</fullName>
    </recommendedName>
</protein>
<keyword evidence="3" id="KW-1185">Reference proteome</keyword>
<comment type="caution">
    <text evidence="2">The sequence shown here is derived from an EMBL/GenBank/DDBJ whole genome shotgun (WGS) entry which is preliminary data.</text>
</comment>
<dbReference type="InterPro" id="IPR036052">
    <property type="entry name" value="TrpB-like_PALP_sf"/>
</dbReference>
<name>A0ABR4BFG8_9LECA</name>
<dbReference type="PANTHER" id="PTHR42937:SF1">
    <property type="entry name" value="DIAMINOPROPIONATE AMMONIA-LYASE"/>
    <property type="match status" value="1"/>
</dbReference>
<accession>A0ABR4BFG8</accession>
<dbReference type="EMBL" id="JBHFEH010000010">
    <property type="protein sequence ID" value="KAL2055761.1"/>
    <property type="molecule type" value="Genomic_DNA"/>
</dbReference>
<dbReference type="InterPro" id="IPR001926">
    <property type="entry name" value="TrpB-like_PALP"/>
</dbReference>
<dbReference type="PANTHER" id="PTHR42937">
    <property type="match status" value="1"/>
</dbReference>
<feature type="domain" description="Tryptophan synthase beta chain-like PALP" evidence="1">
    <location>
        <begin position="46"/>
        <end position="364"/>
    </location>
</feature>
<evidence type="ECO:0000313" key="3">
    <source>
        <dbReference type="Proteomes" id="UP001590951"/>
    </source>
</evidence>
<dbReference type="SUPFAM" id="SSF53686">
    <property type="entry name" value="Tryptophan synthase beta subunit-like PLP-dependent enzymes"/>
    <property type="match status" value="1"/>
</dbReference>
<dbReference type="Gene3D" id="3.40.50.1100">
    <property type="match status" value="2"/>
</dbReference>
<dbReference type="CDD" id="cd00640">
    <property type="entry name" value="Trp-synth-beta_II"/>
    <property type="match status" value="1"/>
</dbReference>
<proteinExistence type="predicted"/>
<reference evidence="2 3" key="1">
    <citation type="submission" date="2024-09" db="EMBL/GenBank/DDBJ databases">
        <title>Rethinking Asexuality: The Enigmatic Case of Functional Sexual Genes in Lepraria (Stereocaulaceae).</title>
        <authorList>
            <person name="Doellman M."/>
            <person name="Sun Y."/>
            <person name="Barcenas-Pena A."/>
            <person name="Lumbsch H.T."/>
            <person name="Grewe F."/>
        </authorList>
    </citation>
    <scope>NUCLEOTIDE SEQUENCE [LARGE SCALE GENOMIC DNA]</scope>
    <source>
        <strain evidence="2 3">Grewe 0041</strain>
    </source>
</reference>